<dbReference type="EMBL" id="BNJK01000002">
    <property type="protein sequence ID" value="GHP00052.1"/>
    <property type="molecule type" value="Genomic_DNA"/>
</dbReference>
<protein>
    <submittedName>
        <fullName evidence="1">Uncharacterized protein</fullName>
    </submittedName>
</protein>
<organism evidence="1 2">
    <name type="scientific">Reticulibacter mediterranei</name>
    <dbReference type="NCBI Taxonomy" id="2778369"/>
    <lineage>
        <taxon>Bacteria</taxon>
        <taxon>Bacillati</taxon>
        <taxon>Chloroflexota</taxon>
        <taxon>Ktedonobacteria</taxon>
        <taxon>Ktedonobacterales</taxon>
        <taxon>Reticulibacteraceae</taxon>
        <taxon>Reticulibacter</taxon>
    </lineage>
</organism>
<accession>A0A8J3J1T7</accession>
<evidence type="ECO:0000313" key="1">
    <source>
        <dbReference type="EMBL" id="GHP00052.1"/>
    </source>
</evidence>
<name>A0A8J3J1T7_9CHLR</name>
<dbReference type="AlphaFoldDB" id="A0A8J3J1T7"/>
<gene>
    <name evidence="1" type="ORF">KSF_100990</name>
</gene>
<dbReference type="Proteomes" id="UP000597444">
    <property type="component" value="Unassembled WGS sequence"/>
</dbReference>
<reference evidence="1" key="1">
    <citation type="submission" date="2020-10" db="EMBL/GenBank/DDBJ databases">
        <title>Taxonomic study of unclassified bacteria belonging to the class Ktedonobacteria.</title>
        <authorList>
            <person name="Yabe S."/>
            <person name="Wang C.M."/>
            <person name="Zheng Y."/>
            <person name="Sakai Y."/>
            <person name="Cavaletti L."/>
            <person name="Monciardini P."/>
            <person name="Donadio S."/>
        </authorList>
    </citation>
    <scope>NUCLEOTIDE SEQUENCE</scope>
    <source>
        <strain evidence="1">ID150040</strain>
    </source>
</reference>
<proteinExistence type="predicted"/>
<keyword evidence="2" id="KW-1185">Reference proteome</keyword>
<evidence type="ECO:0000313" key="2">
    <source>
        <dbReference type="Proteomes" id="UP000597444"/>
    </source>
</evidence>
<sequence length="101" mass="12323">MRDHVAERQWHQPLAEYHEPVVPQPVAVRLGHDQRRHTNLHIDSYTQTNYNTDPNSCDGWRELSGELHGESVVWRFHGEYYYYEHQYHNEQRLDTEIRLPW</sequence>
<comment type="caution">
    <text evidence="1">The sequence shown here is derived from an EMBL/GenBank/DDBJ whole genome shotgun (WGS) entry which is preliminary data.</text>
</comment>